<reference evidence="1 2" key="1">
    <citation type="submission" date="2019-10" db="EMBL/GenBank/DDBJ databases">
        <title>Pseudomonas dajingensis sp. nov., isolated from the profound head ulcers of farmed Murray cod (Maccullochella peelii peelii).</title>
        <authorList>
            <person name="Liu Y."/>
        </authorList>
    </citation>
    <scope>NUCLEOTIDE SEQUENCE [LARGE SCALE GENOMIC DNA]</scope>
    <source>
        <strain evidence="1 2">MC042</strain>
    </source>
</reference>
<gene>
    <name evidence="1" type="ORF">GDH07_09890</name>
</gene>
<proteinExistence type="predicted"/>
<protein>
    <submittedName>
        <fullName evidence="1">DUF3363 domain-containing protein</fullName>
    </submittedName>
</protein>
<dbReference type="AlphaFoldDB" id="A0A7X1PKV7"/>
<name>A0A7X1PKV7_9PSED</name>
<comment type="caution">
    <text evidence="1">The sequence shown here is derived from an EMBL/GenBank/DDBJ whole genome shotgun (WGS) entry which is preliminary data.</text>
</comment>
<evidence type="ECO:0000313" key="1">
    <source>
        <dbReference type="EMBL" id="MQA53622.1"/>
    </source>
</evidence>
<organism evidence="1 2">
    <name type="scientific">Pseudomonas piscis</name>
    <dbReference type="NCBI Taxonomy" id="2614538"/>
    <lineage>
        <taxon>Bacteria</taxon>
        <taxon>Pseudomonadati</taxon>
        <taxon>Pseudomonadota</taxon>
        <taxon>Gammaproteobacteria</taxon>
        <taxon>Pseudomonadales</taxon>
        <taxon>Pseudomonadaceae</taxon>
        <taxon>Pseudomonas</taxon>
    </lineage>
</organism>
<dbReference type="EMBL" id="WHUV01000002">
    <property type="protein sequence ID" value="MQA53622.1"/>
    <property type="molecule type" value="Genomic_DNA"/>
</dbReference>
<dbReference type="InterPro" id="IPR021795">
    <property type="entry name" value="DUF3363"/>
</dbReference>
<evidence type="ECO:0000313" key="2">
    <source>
        <dbReference type="Proteomes" id="UP000486534"/>
    </source>
</evidence>
<dbReference type="Proteomes" id="UP000486534">
    <property type="component" value="Unassembled WGS sequence"/>
</dbReference>
<dbReference type="Pfam" id="PF11843">
    <property type="entry name" value="DUF3363"/>
    <property type="match status" value="1"/>
</dbReference>
<accession>A0A7X1PKV7</accession>
<sequence>METGLEHRLLAGGCRVAGIYQRSAMLDSGRYAMLDDDMGLRPMPWEPMIEQRLVR</sequence>